<feature type="transmembrane region" description="Helical" evidence="1">
    <location>
        <begin position="80"/>
        <end position="103"/>
    </location>
</feature>
<protein>
    <submittedName>
        <fullName evidence="4">DUF4880 domain-containing protein</fullName>
    </submittedName>
</protein>
<evidence type="ECO:0000256" key="1">
    <source>
        <dbReference type="SAM" id="Phobius"/>
    </source>
</evidence>
<accession>A0A533I3D7</accession>
<keyword evidence="1" id="KW-0472">Membrane</keyword>
<feature type="domain" description="FecR N-terminal" evidence="3">
    <location>
        <begin position="15"/>
        <end position="55"/>
    </location>
</feature>
<keyword evidence="1" id="KW-0812">Transmembrane</keyword>
<evidence type="ECO:0000313" key="4">
    <source>
        <dbReference type="EMBL" id="TKW65017.1"/>
    </source>
</evidence>
<organism evidence="4 5">
    <name type="scientific">Paracoccus denitrificans</name>
    <dbReference type="NCBI Taxonomy" id="266"/>
    <lineage>
        <taxon>Bacteria</taxon>
        <taxon>Pseudomonadati</taxon>
        <taxon>Pseudomonadota</taxon>
        <taxon>Alphaproteobacteria</taxon>
        <taxon>Rhodobacterales</taxon>
        <taxon>Paracoccaceae</taxon>
        <taxon>Paracoccus</taxon>
    </lineage>
</organism>
<dbReference type="EMBL" id="VAFL01000017">
    <property type="protein sequence ID" value="TKW65017.1"/>
    <property type="molecule type" value="Genomic_DNA"/>
</dbReference>
<dbReference type="PANTHER" id="PTHR30273">
    <property type="entry name" value="PERIPLASMIC SIGNAL SENSOR AND SIGMA FACTOR ACTIVATOR FECR-RELATED"/>
    <property type="match status" value="1"/>
</dbReference>
<dbReference type="InterPro" id="IPR032623">
    <property type="entry name" value="FecR_N"/>
</dbReference>
<evidence type="ECO:0000259" key="2">
    <source>
        <dbReference type="Pfam" id="PF04773"/>
    </source>
</evidence>
<dbReference type="PANTHER" id="PTHR30273:SF2">
    <property type="entry name" value="PROTEIN FECR"/>
    <property type="match status" value="1"/>
</dbReference>
<dbReference type="Pfam" id="PF04773">
    <property type="entry name" value="FecR"/>
    <property type="match status" value="1"/>
</dbReference>
<reference evidence="4 5" key="1">
    <citation type="journal article" date="2017" name="Nat. Commun.">
        <title>In situ click chemistry generation of cyclooxygenase-2 inhibitors.</title>
        <authorList>
            <person name="Bhardwaj A."/>
            <person name="Kaur J."/>
            <person name="Wuest M."/>
            <person name="Wuest F."/>
        </authorList>
    </citation>
    <scope>NUCLEOTIDE SEQUENCE [LARGE SCALE GENOMIC DNA]</scope>
    <source>
        <strain evidence="4">S2_012_000_R3_94</strain>
    </source>
</reference>
<evidence type="ECO:0000259" key="3">
    <source>
        <dbReference type="Pfam" id="PF16220"/>
    </source>
</evidence>
<dbReference type="Pfam" id="PF16220">
    <property type="entry name" value="DUF4880"/>
    <property type="match status" value="1"/>
</dbReference>
<dbReference type="Proteomes" id="UP000315344">
    <property type="component" value="Unassembled WGS sequence"/>
</dbReference>
<dbReference type="InterPro" id="IPR012373">
    <property type="entry name" value="Ferrdict_sens_TM"/>
</dbReference>
<keyword evidence="1" id="KW-1133">Transmembrane helix</keyword>
<feature type="domain" description="FecR protein" evidence="2">
    <location>
        <begin position="112"/>
        <end position="202"/>
    </location>
</feature>
<evidence type="ECO:0000313" key="5">
    <source>
        <dbReference type="Proteomes" id="UP000315344"/>
    </source>
</evidence>
<dbReference type="Gene3D" id="3.55.50.30">
    <property type="match status" value="1"/>
</dbReference>
<comment type="caution">
    <text evidence="4">The sequence shown here is derived from an EMBL/GenBank/DDBJ whole genome shotgun (WGS) entry which is preliminary data.</text>
</comment>
<proteinExistence type="predicted"/>
<dbReference type="GO" id="GO:0016989">
    <property type="term" value="F:sigma factor antagonist activity"/>
    <property type="evidence" value="ECO:0007669"/>
    <property type="project" value="TreeGrafter"/>
</dbReference>
<sequence>MDETDDKQGDAALRREAHQFVARLRSGEATAEDADALRRWRGQSHAHEMAFRDAAILWNSLGSAVGPVQESTRSLSRRKFIAGASLAASVGGLAFVGSSLGYLPTMSAMAADYATGVAEQKSFDLDDGTSVLLDAGSALDVDITSSGGTATLHRGAGVFTVSRPALPFDLAAASGRIMADQGVFSVSKRVNSVEVACIEGRVDVACNGTRRLIAGEMARYDDMGISEPIRSDPDAVAAWRKRLLVFSDRPLGEVVSDLNRHRTGRVILARKELENRRVSGVFHLSRPDEIISHLATALALNVTSLPGRVVILR</sequence>
<dbReference type="PIRSF" id="PIRSF018266">
    <property type="entry name" value="FecR"/>
    <property type="match status" value="1"/>
</dbReference>
<dbReference type="AlphaFoldDB" id="A0A533I3D7"/>
<gene>
    <name evidence="4" type="ORF">DI616_16725</name>
</gene>
<dbReference type="InterPro" id="IPR006860">
    <property type="entry name" value="FecR"/>
</dbReference>
<dbReference type="Gene3D" id="2.60.120.1440">
    <property type="match status" value="1"/>
</dbReference>
<name>A0A533I3D7_PARDE</name>